<sequence length="165" mass="18240">MTFTLSPLKLAIFPVHHAVTNCRWFPQQKHQLSLPSGDPSSNLSLHRHPPSPSRLSSPGYDLVRELPLGYTRPKTIRAHVLFVIGQNGLESEIGAKPNGFRFLFIDCPGLKGIGGGTKKRRMEDERVTPMQRCIVYVACIPGWGASARKEAGACHILYSLCPLQP</sequence>
<feature type="region of interest" description="Disordered" evidence="1">
    <location>
        <begin position="30"/>
        <end position="58"/>
    </location>
</feature>
<evidence type="ECO:0000313" key="2">
    <source>
        <dbReference type="EMBL" id="KAG7086835.1"/>
    </source>
</evidence>
<gene>
    <name evidence="2" type="ORF">E1B28_002756</name>
</gene>
<dbReference type="AlphaFoldDB" id="A0A9P7RNN1"/>
<evidence type="ECO:0000313" key="3">
    <source>
        <dbReference type="Proteomes" id="UP001049176"/>
    </source>
</evidence>
<evidence type="ECO:0000256" key="1">
    <source>
        <dbReference type="SAM" id="MobiDB-lite"/>
    </source>
</evidence>
<keyword evidence="3" id="KW-1185">Reference proteome</keyword>
<name>A0A9P7RNN1_9AGAR</name>
<accession>A0A9P7RNN1</accession>
<proteinExistence type="predicted"/>
<dbReference type="Proteomes" id="UP001049176">
    <property type="component" value="Chromosome 10"/>
</dbReference>
<dbReference type="GeneID" id="66071832"/>
<dbReference type="EMBL" id="CM032190">
    <property type="protein sequence ID" value="KAG7086835.1"/>
    <property type="molecule type" value="Genomic_DNA"/>
</dbReference>
<dbReference type="RefSeq" id="XP_043003306.1">
    <property type="nucleotide sequence ID" value="XM_043159701.1"/>
</dbReference>
<comment type="caution">
    <text evidence="2">The sequence shown here is derived from an EMBL/GenBank/DDBJ whole genome shotgun (WGS) entry which is preliminary data.</text>
</comment>
<organism evidence="2 3">
    <name type="scientific">Marasmius oreades</name>
    <name type="common">fairy-ring Marasmius</name>
    <dbReference type="NCBI Taxonomy" id="181124"/>
    <lineage>
        <taxon>Eukaryota</taxon>
        <taxon>Fungi</taxon>
        <taxon>Dikarya</taxon>
        <taxon>Basidiomycota</taxon>
        <taxon>Agaricomycotina</taxon>
        <taxon>Agaricomycetes</taxon>
        <taxon>Agaricomycetidae</taxon>
        <taxon>Agaricales</taxon>
        <taxon>Marasmiineae</taxon>
        <taxon>Marasmiaceae</taxon>
        <taxon>Marasmius</taxon>
    </lineage>
</organism>
<reference evidence="2" key="1">
    <citation type="journal article" date="2021" name="Genome Biol. Evol.">
        <title>The assembled and annotated genome of the fairy-ring fungus Marasmius oreades.</title>
        <authorList>
            <person name="Hiltunen M."/>
            <person name="Ament-Velasquez S.L."/>
            <person name="Johannesson H."/>
        </authorList>
    </citation>
    <scope>NUCLEOTIDE SEQUENCE</scope>
    <source>
        <strain evidence="2">03SP1</strain>
    </source>
</reference>
<dbReference type="KEGG" id="more:E1B28_002756"/>
<protein>
    <submittedName>
        <fullName evidence="2">Uncharacterized protein</fullName>
    </submittedName>
</protein>